<dbReference type="GO" id="GO:0006351">
    <property type="term" value="P:DNA-templated transcription"/>
    <property type="evidence" value="ECO:0007669"/>
    <property type="project" value="TreeGrafter"/>
</dbReference>
<protein>
    <submittedName>
        <fullName evidence="6">LysR family transcriptional regulator</fullName>
    </submittedName>
</protein>
<feature type="domain" description="HTH lysR-type" evidence="5">
    <location>
        <begin position="1"/>
        <end position="59"/>
    </location>
</feature>
<dbReference type="Proteomes" id="UP000265938">
    <property type="component" value="Unassembled WGS sequence"/>
</dbReference>
<organism evidence="6 7">
    <name type="scientific">Pseudoalteromonas gelatinilytica</name>
    <dbReference type="NCBI Taxonomy" id="1703256"/>
    <lineage>
        <taxon>Bacteria</taxon>
        <taxon>Pseudomonadati</taxon>
        <taxon>Pseudomonadota</taxon>
        <taxon>Gammaproteobacteria</taxon>
        <taxon>Alteromonadales</taxon>
        <taxon>Pseudoalteromonadaceae</taxon>
        <taxon>Pseudoalteromonas</taxon>
    </lineage>
</organism>
<dbReference type="GO" id="GO:0003700">
    <property type="term" value="F:DNA-binding transcription factor activity"/>
    <property type="evidence" value="ECO:0007669"/>
    <property type="project" value="InterPro"/>
</dbReference>
<dbReference type="Gene3D" id="1.10.10.10">
    <property type="entry name" value="Winged helix-like DNA-binding domain superfamily/Winged helix DNA-binding domain"/>
    <property type="match status" value="1"/>
</dbReference>
<dbReference type="InterPro" id="IPR000847">
    <property type="entry name" value="LysR_HTH_N"/>
</dbReference>
<reference evidence="6 7" key="1">
    <citation type="submission" date="2018-09" db="EMBL/GenBank/DDBJ databases">
        <title>Identification of marine bacteria producing industrial enzymes.</title>
        <authorList>
            <person name="Cheng T.H."/>
            <person name="Saidin J."/>
            <person name="Muhd D.D."/>
            <person name="Isa M.N.M."/>
            <person name="Bakar M.F.A."/>
            <person name="Ismail N."/>
        </authorList>
    </citation>
    <scope>NUCLEOTIDE SEQUENCE [LARGE SCALE GENOMIC DNA]</scope>
    <source>
        <strain evidence="6 7">MNAD 1.6</strain>
    </source>
</reference>
<dbReference type="InterPro" id="IPR036390">
    <property type="entry name" value="WH_DNA-bd_sf"/>
</dbReference>
<dbReference type="InterPro" id="IPR058163">
    <property type="entry name" value="LysR-type_TF_proteobact-type"/>
</dbReference>
<dbReference type="PANTHER" id="PTHR30537:SF5">
    <property type="entry name" value="HTH-TYPE TRANSCRIPTIONAL ACTIVATOR TTDR-RELATED"/>
    <property type="match status" value="1"/>
</dbReference>
<dbReference type="SUPFAM" id="SSF53850">
    <property type="entry name" value="Periplasmic binding protein-like II"/>
    <property type="match status" value="1"/>
</dbReference>
<dbReference type="SUPFAM" id="SSF46785">
    <property type="entry name" value="Winged helix' DNA-binding domain"/>
    <property type="match status" value="1"/>
</dbReference>
<dbReference type="InterPro" id="IPR036388">
    <property type="entry name" value="WH-like_DNA-bd_sf"/>
</dbReference>
<keyword evidence="2" id="KW-0805">Transcription regulation</keyword>
<accession>A0A3A3F359</accession>
<keyword evidence="4" id="KW-0804">Transcription</keyword>
<sequence>MYSLCDLETFIAIVENQGVVAAAKAQGLSPATVSHRLSKLEKALSTVLLFRDSRRIRLSPAGELFYQRAGAILEALYDAEHQIGARGSAVTGLLRVTMPPWVFSKFVMPELGHFEQQYPDLKLDFMITDQFVNIVDDAQDVAIRVGQLADSNLLSRKLVSNSRILCAAPSYIEKYGLPRTVSDLKAHYWVCLPWQRQLKLNEGGQIVNYNARTRFTVSNSDNMTQAAIAGHGIAIKSYIAIKDDLAEGRLIEILPNSLVDADAPVWFLKPQNSLVTRKTEVFYEFMKSLFTEGTKT</sequence>
<evidence type="ECO:0000256" key="3">
    <source>
        <dbReference type="ARBA" id="ARBA00023125"/>
    </source>
</evidence>
<proteinExistence type="inferred from homology"/>
<dbReference type="PANTHER" id="PTHR30537">
    <property type="entry name" value="HTH-TYPE TRANSCRIPTIONAL REGULATOR"/>
    <property type="match status" value="1"/>
</dbReference>
<evidence type="ECO:0000313" key="6">
    <source>
        <dbReference type="EMBL" id="RJF36658.1"/>
    </source>
</evidence>
<dbReference type="Pfam" id="PF00126">
    <property type="entry name" value="HTH_1"/>
    <property type="match status" value="1"/>
</dbReference>
<dbReference type="Pfam" id="PF03466">
    <property type="entry name" value="LysR_substrate"/>
    <property type="match status" value="1"/>
</dbReference>
<gene>
    <name evidence="6" type="ORF">D4741_00855</name>
</gene>
<dbReference type="PROSITE" id="PS50931">
    <property type="entry name" value="HTH_LYSR"/>
    <property type="match status" value="1"/>
</dbReference>
<dbReference type="RefSeq" id="WP_063704847.1">
    <property type="nucleotide sequence ID" value="NZ_LRRU01000020.1"/>
</dbReference>
<name>A0A3A3F359_9GAMM</name>
<comment type="similarity">
    <text evidence="1">Belongs to the LysR transcriptional regulatory family.</text>
</comment>
<dbReference type="AlphaFoldDB" id="A0A3A3F359"/>
<comment type="caution">
    <text evidence="6">The sequence shown here is derived from an EMBL/GenBank/DDBJ whole genome shotgun (WGS) entry which is preliminary data.</text>
</comment>
<dbReference type="InterPro" id="IPR005119">
    <property type="entry name" value="LysR_subst-bd"/>
</dbReference>
<evidence type="ECO:0000259" key="5">
    <source>
        <dbReference type="PROSITE" id="PS50931"/>
    </source>
</evidence>
<dbReference type="CDD" id="cd08422">
    <property type="entry name" value="PBP2_CrgA_like"/>
    <property type="match status" value="1"/>
</dbReference>
<evidence type="ECO:0000256" key="2">
    <source>
        <dbReference type="ARBA" id="ARBA00023015"/>
    </source>
</evidence>
<dbReference type="EMBL" id="QYSE01000001">
    <property type="protein sequence ID" value="RJF36658.1"/>
    <property type="molecule type" value="Genomic_DNA"/>
</dbReference>
<dbReference type="Gene3D" id="3.40.190.290">
    <property type="match status" value="1"/>
</dbReference>
<evidence type="ECO:0000313" key="7">
    <source>
        <dbReference type="Proteomes" id="UP000265938"/>
    </source>
</evidence>
<dbReference type="GO" id="GO:0043565">
    <property type="term" value="F:sequence-specific DNA binding"/>
    <property type="evidence" value="ECO:0007669"/>
    <property type="project" value="TreeGrafter"/>
</dbReference>
<evidence type="ECO:0000256" key="1">
    <source>
        <dbReference type="ARBA" id="ARBA00009437"/>
    </source>
</evidence>
<keyword evidence="3" id="KW-0238">DNA-binding</keyword>
<evidence type="ECO:0000256" key="4">
    <source>
        <dbReference type="ARBA" id="ARBA00023163"/>
    </source>
</evidence>